<dbReference type="PANTHER" id="PTHR13754">
    <property type="entry name" value="METALLO-BETA-LACTAMASE SUPERFAMILY PROTEIN"/>
    <property type="match status" value="1"/>
</dbReference>
<name>A0A383WKW0_TETOB</name>
<dbReference type="STRING" id="3088.A0A383WKW0"/>
<sequence length="394" mass="41241">MEGLVKLDKLHLLVIVDNESDGLSQPCGAADPSAKATERAAMYQSEVSHNVLDVRTGRAGCLDFQKVAFAGHGLSVLLTAEVDGKSRTLLFDGGPSPGLFRHNVEALGVDVADIEAAVLSHWHIDHSVGLIEAASMISEARAAAAAAAADASGSSDSAAGGGTAASDAAGGASAAPVIFDLHPKRPQRRGLQFPNGEVVPFNNEPELQQLQQPGIEVQLHEQGHCLLDGAFYVSGGIPRNTSYEAGNPMHASQWDTSYEAGNPMHASQWEPDGAWQADELVADERYLAARVKGRGTVVLSACSHAGIVNVMRDVQAKTGQAPYAVFGGFHLSPKDTAARIQPTVADIVAMQPQLVVAGHCTGWQAKAALAAALKERYMPSFVGARFSFPAAPDA</sequence>
<dbReference type="Proteomes" id="UP000256970">
    <property type="component" value="Unassembled WGS sequence"/>
</dbReference>
<accession>A0A383WKW0</accession>
<organism evidence="2 3">
    <name type="scientific">Tetradesmus obliquus</name>
    <name type="common">Green alga</name>
    <name type="synonym">Acutodesmus obliquus</name>
    <dbReference type="NCBI Taxonomy" id="3088"/>
    <lineage>
        <taxon>Eukaryota</taxon>
        <taxon>Viridiplantae</taxon>
        <taxon>Chlorophyta</taxon>
        <taxon>core chlorophytes</taxon>
        <taxon>Chlorophyceae</taxon>
        <taxon>CS clade</taxon>
        <taxon>Sphaeropleales</taxon>
        <taxon>Scenedesmaceae</taxon>
        <taxon>Tetradesmus</taxon>
    </lineage>
</organism>
<evidence type="ECO:0000313" key="3">
    <source>
        <dbReference type="Proteomes" id="UP000256970"/>
    </source>
</evidence>
<dbReference type="Gene3D" id="3.60.15.10">
    <property type="entry name" value="Ribonuclease Z/Hydroxyacylglutathione hydrolase-like"/>
    <property type="match status" value="1"/>
</dbReference>
<gene>
    <name evidence="2" type="ORF">BQ4739_LOCUS18376</name>
</gene>
<protein>
    <recommendedName>
        <fullName evidence="1">Metallo-beta-lactamase domain-containing protein</fullName>
    </recommendedName>
</protein>
<evidence type="ECO:0000259" key="1">
    <source>
        <dbReference type="Pfam" id="PF00753"/>
    </source>
</evidence>
<evidence type="ECO:0000313" key="2">
    <source>
        <dbReference type="EMBL" id="SZX78051.1"/>
    </source>
</evidence>
<dbReference type="Pfam" id="PF00753">
    <property type="entry name" value="Lactamase_B"/>
    <property type="match status" value="1"/>
</dbReference>
<keyword evidence="3" id="KW-1185">Reference proteome</keyword>
<proteinExistence type="predicted"/>
<dbReference type="InterPro" id="IPR052926">
    <property type="entry name" value="Metallo-beta-lactamase_dom"/>
</dbReference>
<dbReference type="InterPro" id="IPR041712">
    <property type="entry name" value="DHPS-like_MBL-fold"/>
</dbReference>
<dbReference type="InterPro" id="IPR036866">
    <property type="entry name" value="RibonucZ/Hydroxyglut_hydro"/>
</dbReference>
<reference evidence="2 3" key="1">
    <citation type="submission" date="2016-10" db="EMBL/GenBank/DDBJ databases">
        <authorList>
            <person name="Cai Z."/>
        </authorList>
    </citation>
    <scope>NUCLEOTIDE SEQUENCE [LARGE SCALE GENOMIC DNA]</scope>
</reference>
<dbReference type="SUPFAM" id="SSF56281">
    <property type="entry name" value="Metallo-hydrolase/oxidoreductase"/>
    <property type="match status" value="1"/>
</dbReference>
<dbReference type="CDD" id="cd07713">
    <property type="entry name" value="DHPS-like_MBL-fold"/>
    <property type="match status" value="1"/>
</dbReference>
<dbReference type="AlphaFoldDB" id="A0A383WKW0"/>
<dbReference type="PANTHER" id="PTHR13754:SF13">
    <property type="entry name" value="METALLO-BETA-LACTAMASE SUPERFAMILY PROTEIN (AFU_ORTHOLOGUE AFUA_3G07630)"/>
    <property type="match status" value="1"/>
</dbReference>
<dbReference type="EMBL" id="FNXT01001301">
    <property type="protein sequence ID" value="SZX78051.1"/>
    <property type="molecule type" value="Genomic_DNA"/>
</dbReference>
<dbReference type="GO" id="GO:0016740">
    <property type="term" value="F:transferase activity"/>
    <property type="evidence" value="ECO:0007669"/>
    <property type="project" value="TreeGrafter"/>
</dbReference>
<dbReference type="InterPro" id="IPR001279">
    <property type="entry name" value="Metallo-B-lactamas"/>
</dbReference>
<feature type="domain" description="Metallo-beta-lactamase" evidence="1">
    <location>
        <begin position="82"/>
        <end position="131"/>
    </location>
</feature>